<accession>A0ABU0XKU2</accession>
<evidence type="ECO:0000313" key="2">
    <source>
        <dbReference type="Proteomes" id="UP001230289"/>
    </source>
</evidence>
<protein>
    <submittedName>
        <fullName evidence="1">Uncharacterized protein</fullName>
    </submittedName>
</protein>
<keyword evidence="2" id="KW-1185">Reference proteome</keyword>
<sequence length="216" mass="22784">MTSELLSFARRRSQRLGRDGARAVVEVGPLTIERPALVINRMTTPPDAAWRSAVPGEREYAAAELTAFVLSWLRALDCPVRNRPEPVCLAGPAPHPQLAQLFAQRSGLACGEGIRSGTYAQLVVLDGEILNPEEIAQRAGTAMPRGFAASVSSFAHAVGADTALIGIDMIVGEGQWLFQGVTPLPALPAAGSFLVDGLIALAESHRSAAPREGVQA</sequence>
<dbReference type="Proteomes" id="UP001230289">
    <property type="component" value="Unassembled WGS sequence"/>
</dbReference>
<comment type="caution">
    <text evidence="1">The sequence shown here is derived from an EMBL/GenBank/DDBJ whole genome shotgun (WGS) entry which is preliminary data.</text>
</comment>
<evidence type="ECO:0000313" key="1">
    <source>
        <dbReference type="EMBL" id="MDQ4214740.1"/>
    </source>
</evidence>
<dbReference type="EMBL" id="JAVFCB010000007">
    <property type="protein sequence ID" value="MDQ4214740.1"/>
    <property type="molecule type" value="Genomic_DNA"/>
</dbReference>
<name>A0ABU0XKU2_9MICO</name>
<gene>
    <name evidence="1" type="ORF">RBR11_12525</name>
</gene>
<proteinExistence type="predicted"/>
<dbReference type="RefSeq" id="WP_308489685.1">
    <property type="nucleotide sequence ID" value="NZ_JAVFCB010000007.1"/>
</dbReference>
<organism evidence="1 2">
    <name type="scientific">Microbacterium capsulatum</name>
    <dbReference type="NCBI Taxonomy" id="3041921"/>
    <lineage>
        <taxon>Bacteria</taxon>
        <taxon>Bacillati</taxon>
        <taxon>Actinomycetota</taxon>
        <taxon>Actinomycetes</taxon>
        <taxon>Micrococcales</taxon>
        <taxon>Microbacteriaceae</taxon>
        <taxon>Microbacterium</taxon>
    </lineage>
</organism>
<reference evidence="1 2" key="1">
    <citation type="submission" date="2023-08" db="EMBL/GenBank/DDBJ databases">
        <title>Microbacterium sp. nov., isolated from a waste landfill.</title>
        <authorList>
            <person name="Wen W."/>
        </authorList>
    </citation>
    <scope>NUCLEOTIDE SEQUENCE [LARGE SCALE GENOMIC DNA]</scope>
    <source>
        <strain evidence="1 2">ASV81</strain>
    </source>
</reference>